<accession>A0ABD1XHH5</accession>
<evidence type="ECO:0000313" key="1">
    <source>
        <dbReference type="EMBL" id="KAL2608422.1"/>
    </source>
</evidence>
<comment type="caution">
    <text evidence="1">The sequence shown here is derived from an EMBL/GenBank/DDBJ whole genome shotgun (WGS) entry which is preliminary data.</text>
</comment>
<sequence>MHSSRSFHTGRDLGRYNSNCQRAVVWRFQNMLQQSPRNSAKACPFPDCGSNSQCRLPATRVTFDVMDSWDYFRFLTFPKGLRKGSLAPRQSTSVVAAILQWNCGPPRLLSSVGREIMAMLLSLTGMDQPWSTSPRLDSGKGE</sequence>
<dbReference type="AlphaFoldDB" id="A0ABD1XHH5"/>
<proteinExistence type="predicted"/>
<dbReference type="EMBL" id="JBHFFA010000008">
    <property type="protein sequence ID" value="KAL2608422.1"/>
    <property type="molecule type" value="Genomic_DNA"/>
</dbReference>
<dbReference type="Proteomes" id="UP001605036">
    <property type="component" value="Unassembled WGS sequence"/>
</dbReference>
<reference evidence="1 2" key="1">
    <citation type="submission" date="2024-09" db="EMBL/GenBank/DDBJ databases">
        <title>Chromosome-scale assembly of Riccia fluitans.</title>
        <authorList>
            <person name="Paukszto L."/>
            <person name="Sawicki J."/>
            <person name="Karawczyk K."/>
            <person name="Piernik-Szablinska J."/>
            <person name="Szczecinska M."/>
            <person name="Mazdziarz M."/>
        </authorList>
    </citation>
    <scope>NUCLEOTIDE SEQUENCE [LARGE SCALE GENOMIC DNA]</scope>
    <source>
        <strain evidence="1">Rf_01</strain>
        <tissue evidence="1">Aerial parts of the thallus</tissue>
    </source>
</reference>
<organism evidence="1 2">
    <name type="scientific">Riccia fluitans</name>
    <dbReference type="NCBI Taxonomy" id="41844"/>
    <lineage>
        <taxon>Eukaryota</taxon>
        <taxon>Viridiplantae</taxon>
        <taxon>Streptophyta</taxon>
        <taxon>Embryophyta</taxon>
        <taxon>Marchantiophyta</taxon>
        <taxon>Marchantiopsida</taxon>
        <taxon>Marchantiidae</taxon>
        <taxon>Marchantiales</taxon>
        <taxon>Ricciaceae</taxon>
        <taxon>Riccia</taxon>
    </lineage>
</organism>
<protein>
    <submittedName>
        <fullName evidence="1">Uncharacterized protein</fullName>
    </submittedName>
</protein>
<keyword evidence="2" id="KW-1185">Reference proteome</keyword>
<evidence type="ECO:0000313" key="2">
    <source>
        <dbReference type="Proteomes" id="UP001605036"/>
    </source>
</evidence>
<gene>
    <name evidence="1" type="ORF">R1flu_026995</name>
</gene>
<name>A0ABD1XHH5_9MARC</name>